<gene>
    <name evidence="2" type="primary">comJ</name>
    <name evidence="2" type="ordered locus">Rsl_1266</name>
</gene>
<dbReference type="InterPro" id="IPR029063">
    <property type="entry name" value="SAM-dependent_MTases_sf"/>
</dbReference>
<keyword evidence="1" id="KW-0472">Membrane</keyword>
<dbReference type="EMBL" id="CP002428">
    <property type="protein sequence ID" value="AEV92603.1"/>
    <property type="molecule type" value="Genomic_DNA"/>
</dbReference>
<sequence>MNYRHIYHAGNFADIVKHLVLISILEQLKKKEKPFAVLDAFTGLGLYDLNSEAASKTLESDTGINKLLQATDPIPQLLQTFLNIINIAGKSHYPGSPFIIKQLLRPNDRLIACELHPSDYLSLKKLLPNDTHNIDAYNDIDLTPQSWINRLNNIDIVINVSGVLTSSHAIILAMFMSMIQRLYLRLAPLLTYKELFIFQLLE</sequence>
<organism evidence="2 3">
    <name type="scientific">Rickettsia slovaca (strain 13-B)</name>
    <dbReference type="NCBI Taxonomy" id="941638"/>
    <lineage>
        <taxon>Bacteria</taxon>
        <taxon>Pseudomonadati</taxon>
        <taxon>Pseudomonadota</taxon>
        <taxon>Alphaproteobacteria</taxon>
        <taxon>Rickettsiales</taxon>
        <taxon>Rickettsiaceae</taxon>
        <taxon>Rickettsieae</taxon>
        <taxon>Rickettsia</taxon>
        <taxon>spotted fever group</taxon>
    </lineage>
</organism>
<dbReference type="PANTHER" id="PTHR37426:SF1">
    <property type="entry name" value="RIBOSOMAL RNA LARGE SUBUNIT METHYLTRANSFERASE J"/>
    <property type="match status" value="1"/>
</dbReference>
<dbReference type="Proteomes" id="UP000005443">
    <property type="component" value="Chromosome"/>
</dbReference>
<evidence type="ECO:0000256" key="1">
    <source>
        <dbReference type="SAM" id="Phobius"/>
    </source>
</evidence>
<dbReference type="SUPFAM" id="SSF53335">
    <property type="entry name" value="S-adenosyl-L-methionine-dependent methyltransferases"/>
    <property type="match status" value="1"/>
</dbReference>
<evidence type="ECO:0000313" key="2">
    <source>
        <dbReference type="EMBL" id="AEV92603.1"/>
    </source>
</evidence>
<feature type="transmembrane region" description="Helical" evidence="1">
    <location>
        <begin position="156"/>
        <end position="176"/>
    </location>
</feature>
<reference evidence="2 3" key="1">
    <citation type="journal article" date="2012" name="J. Bacteriol.">
        <title>Complete genome sequence of Rickettsia slovaca, the agent of tick-borne lymphadenitis.</title>
        <authorList>
            <person name="Fournier P.E."/>
            <person name="El Karkouri K."/>
            <person name="Robert C."/>
            <person name="Medigue C."/>
            <person name="Raoult D."/>
        </authorList>
    </citation>
    <scope>NUCLEOTIDE SEQUENCE [LARGE SCALE GENOMIC DNA]</scope>
    <source>
        <strain evidence="2 3">13-B</strain>
    </source>
</reference>
<dbReference type="Pfam" id="PF04378">
    <property type="entry name" value="RsmJ"/>
    <property type="match status" value="1"/>
</dbReference>
<protein>
    <submittedName>
        <fullName evidence="2">Protein involved in catabolism of external DNA</fullName>
    </submittedName>
</protein>
<keyword evidence="3" id="KW-1185">Reference proteome</keyword>
<evidence type="ECO:0000313" key="3">
    <source>
        <dbReference type="Proteomes" id="UP000005443"/>
    </source>
</evidence>
<proteinExistence type="predicted"/>
<dbReference type="Gene3D" id="3.40.50.150">
    <property type="entry name" value="Vaccinia Virus protein VP39"/>
    <property type="match status" value="1"/>
</dbReference>
<keyword evidence="1" id="KW-1133">Transmembrane helix</keyword>
<dbReference type="PANTHER" id="PTHR37426">
    <property type="entry name" value="RIBOSOMAL RNA LARGE SUBUNIT METHYLTRANSFERASE J"/>
    <property type="match status" value="1"/>
</dbReference>
<dbReference type="InterPro" id="IPR007473">
    <property type="entry name" value="RlmJ"/>
</dbReference>
<name>A0ABM5MQE3_RICS1</name>
<accession>A0ABM5MQE3</accession>
<keyword evidence="1" id="KW-0812">Transmembrane</keyword>